<dbReference type="RefSeq" id="WP_015558116.1">
    <property type="nucleotide sequence ID" value="NC_021039.1"/>
</dbReference>
<dbReference type="STRING" id="213810.RUM_10490"/>
<accession>D4LC64</accession>
<reference evidence="1" key="1">
    <citation type="submission" date="2010-03" db="EMBL/GenBank/DDBJ databases">
        <title>The genome sequence of Ruminococcus sp. 18P13.</title>
        <authorList>
            <consortium name="metaHIT consortium -- http://www.metahit.eu/"/>
            <person name="Pajon A."/>
            <person name="Turner K."/>
            <person name="Parkhill J."/>
            <person name="Bernalier A."/>
        </authorList>
    </citation>
    <scope>NUCLEOTIDE SEQUENCE [LARGE SCALE GENOMIC DNA]</scope>
    <source>
        <strain evidence="1">Type strain: 18P13</strain>
    </source>
</reference>
<evidence type="ECO:0008006" key="3">
    <source>
        <dbReference type="Google" id="ProtNLM"/>
    </source>
</evidence>
<evidence type="ECO:0000313" key="1">
    <source>
        <dbReference type="EMBL" id="CBL17209.1"/>
    </source>
</evidence>
<dbReference type="InterPro" id="IPR036782">
    <property type="entry name" value="NE0471-like_N"/>
</dbReference>
<reference evidence="1" key="2">
    <citation type="submission" date="2010-03" db="EMBL/GenBank/DDBJ databases">
        <authorList>
            <person name="Pajon A."/>
        </authorList>
    </citation>
    <scope>NUCLEOTIDE SEQUENCE</scope>
    <source>
        <strain evidence="1">Type strain: 18P13</strain>
    </source>
</reference>
<evidence type="ECO:0000313" key="2">
    <source>
        <dbReference type="Proteomes" id="UP000007054"/>
    </source>
</evidence>
<dbReference type="Pfam" id="PF10387">
    <property type="entry name" value="DUF2442"/>
    <property type="match status" value="1"/>
</dbReference>
<dbReference type="InterPro" id="IPR018841">
    <property type="entry name" value="DUF2442"/>
</dbReference>
<dbReference type="KEGG" id="rch:RUM_10490"/>
<name>D4LC64_RUMC1</name>
<dbReference type="BioCyc" id="RCHA213810:RUM_RS05045-MONOMER"/>
<dbReference type="PATRIC" id="fig|213810.4.peg.949"/>
<sequence>MKTVISVQPLSNYRLLLEFDNGEKRIGDISPLLAKPVFTFLKDTVFFNAVYIECGAVTWKDQNGNEVDICPDKLYMDSVPA</sequence>
<dbReference type="HOGENOM" id="CLU_153045_4_1_9"/>
<dbReference type="SUPFAM" id="SSF143880">
    <property type="entry name" value="NE0471 N-terminal domain-like"/>
    <property type="match status" value="1"/>
</dbReference>
<proteinExistence type="predicted"/>
<gene>
    <name evidence="1" type="ordered locus">RUM_10490</name>
</gene>
<dbReference type="Proteomes" id="UP000007054">
    <property type="component" value="Chromosome"/>
</dbReference>
<organism evidence="1 2">
    <name type="scientific">Ruminococcus champanellensis (strain DSM 18848 / JCM 17042 / KCTC 15320 / 18P13)</name>
    <dbReference type="NCBI Taxonomy" id="213810"/>
    <lineage>
        <taxon>Bacteria</taxon>
        <taxon>Bacillati</taxon>
        <taxon>Bacillota</taxon>
        <taxon>Clostridia</taxon>
        <taxon>Eubacteriales</taxon>
        <taxon>Oscillospiraceae</taxon>
        <taxon>Ruminococcus</taxon>
    </lineage>
</organism>
<keyword evidence="2" id="KW-1185">Reference proteome</keyword>
<dbReference type="GeneID" id="83155802"/>
<protein>
    <recommendedName>
        <fullName evidence="3">DUF2442 domain-containing protein</fullName>
    </recommendedName>
</protein>
<dbReference type="AlphaFoldDB" id="D4LC64"/>
<dbReference type="EMBL" id="FP929052">
    <property type="protein sequence ID" value="CBL17209.1"/>
    <property type="molecule type" value="Genomic_DNA"/>
</dbReference>
<dbReference type="Gene3D" id="3.30.2020.10">
    <property type="entry name" value="NE0471-like N-terminal domain"/>
    <property type="match status" value="1"/>
</dbReference>